<organism evidence="1 2">
    <name type="scientific">Fictibacillus terranigra</name>
    <dbReference type="NCBI Taxonomy" id="3058424"/>
    <lineage>
        <taxon>Bacteria</taxon>
        <taxon>Bacillati</taxon>
        <taxon>Bacillota</taxon>
        <taxon>Bacilli</taxon>
        <taxon>Bacillales</taxon>
        <taxon>Fictibacillaceae</taxon>
        <taxon>Fictibacillus</taxon>
    </lineage>
</organism>
<evidence type="ECO:0000313" key="1">
    <source>
        <dbReference type="EMBL" id="MDN4073457.1"/>
    </source>
</evidence>
<dbReference type="Proteomes" id="UP001168694">
    <property type="component" value="Unassembled WGS sequence"/>
</dbReference>
<comment type="caution">
    <text evidence="1">The sequence shown here is derived from an EMBL/GenBank/DDBJ whole genome shotgun (WGS) entry which is preliminary data.</text>
</comment>
<proteinExistence type="predicted"/>
<sequence length="181" mass="20359">MTGLLKVLSDLPEKERLLVYSLFQSEKRNTRPPLSLIKQIEQIGLLHEARLLSTKLDEKAENQNVKSLLLQLLHSVEPIKATAKTQAETVLNKITGLQLTMLQSQENVQQVQLQLPVIFGTQAADLSIRWEGKQTGSGEIDSVYCRILFILQLENMKETTVAVNSTVSYLCRSGAERTARR</sequence>
<evidence type="ECO:0000313" key="2">
    <source>
        <dbReference type="Proteomes" id="UP001168694"/>
    </source>
</evidence>
<dbReference type="EMBL" id="JAUHLN010000002">
    <property type="protein sequence ID" value="MDN4073457.1"/>
    <property type="molecule type" value="Genomic_DNA"/>
</dbReference>
<keyword evidence="2" id="KW-1185">Reference proteome</keyword>
<reference evidence="1" key="1">
    <citation type="submission" date="2023-06" db="EMBL/GenBank/DDBJ databases">
        <title>Draft Genome Sequences of Representative Paenibacillus Polymyxa, Bacillus cereus, Fictibacillus sp., and Brevibacillus agri Strains Isolated from Amazonian Dark Earth.</title>
        <authorList>
            <person name="Pellegrinetti T.A."/>
            <person name="Cunha I.C.M."/>
            <person name="Chaves M.G."/>
            <person name="Freitas A.S."/>
            <person name="Silva A.V.R."/>
            <person name="Tsai S.M."/>
            <person name="Mendes L.W."/>
        </authorList>
    </citation>
    <scope>NUCLEOTIDE SEQUENCE</scope>
    <source>
        <strain evidence="1">CENA-BCM004</strain>
    </source>
</reference>
<name>A0ABT8E6B7_9BACL</name>
<dbReference type="RefSeq" id="WP_290399579.1">
    <property type="nucleotide sequence ID" value="NZ_JAUHLN010000002.1"/>
</dbReference>
<gene>
    <name evidence="1" type="ORF">QYF49_10655</name>
</gene>
<protein>
    <submittedName>
        <fullName evidence="1">Uncharacterized protein</fullName>
    </submittedName>
</protein>
<accession>A0ABT8E6B7</accession>